<evidence type="ECO:0000313" key="1">
    <source>
        <dbReference type="EMBL" id="CAE7567657.1"/>
    </source>
</evidence>
<gene>
    <name evidence="1" type="ORF">SPIL2461_LOCUS15273</name>
</gene>
<name>A0A812UJP0_SYMPI</name>
<dbReference type="Proteomes" id="UP000649617">
    <property type="component" value="Unassembled WGS sequence"/>
</dbReference>
<protein>
    <submittedName>
        <fullName evidence="1">Uncharacterized protein</fullName>
    </submittedName>
</protein>
<comment type="caution">
    <text evidence="1">The sequence shown here is derived from an EMBL/GenBank/DDBJ whole genome shotgun (WGS) entry which is preliminary data.</text>
</comment>
<keyword evidence="2" id="KW-1185">Reference proteome</keyword>
<dbReference type="AlphaFoldDB" id="A0A812UJP0"/>
<accession>A0A812UJP0</accession>
<dbReference type="EMBL" id="CAJNIZ010036780">
    <property type="protein sequence ID" value="CAE7567657.1"/>
    <property type="molecule type" value="Genomic_DNA"/>
</dbReference>
<proteinExistence type="predicted"/>
<evidence type="ECO:0000313" key="2">
    <source>
        <dbReference type="Proteomes" id="UP000649617"/>
    </source>
</evidence>
<organism evidence="1 2">
    <name type="scientific">Symbiodinium pilosum</name>
    <name type="common">Dinoflagellate</name>
    <dbReference type="NCBI Taxonomy" id="2952"/>
    <lineage>
        <taxon>Eukaryota</taxon>
        <taxon>Sar</taxon>
        <taxon>Alveolata</taxon>
        <taxon>Dinophyceae</taxon>
        <taxon>Suessiales</taxon>
        <taxon>Symbiodiniaceae</taxon>
        <taxon>Symbiodinium</taxon>
    </lineage>
</organism>
<reference evidence="1" key="1">
    <citation type="submission" date="2021-02" db="EMBL/GenBank/DDBJ databases">
        <authorList>
            <person name="Dougan E. K."/>
            <person name="Rhodes N."/>
            <person name="Thang M."/>
            <person name="Chan C."/>
        </authorList>
    </citation>
    <scope>NUCLEOTIDE SEQUENCE</scope>
</reference>
<sequence>MEIRRDMDLGPCALVAFNRREGGLRLIGRVEATQDEFCVITSLDFWRRCAVERCVAKSQVTRVLDQGLQRARSIPDLKNLLKSSARGSEGKSCCWLPSLLAPFLICKELPGSYTISLPFR</sequence>